<dbReference type="STRING" id="1231657.A0A1Y1ZM58"/>
<dbReference type="Proteomes" id="UP000193144">
    <property type="component" value="Unassembled WGS sequence"/>
</dbReference>
<dbReference type="PANTHER" id="PTHR39598:SF1">
    <property type="entry name" value="AUSTINOID BIOSYNTHESIS CLUSTERS PROTEIN F-RELATED"/>
    <property type="match status" value="1"/>
</dbReference>
<evidence type="ECO:0000313" key="2">
    <source>
        <dbReference type="Proteomes" id="UP000193144"/>
    </source>
</evidence>
<accession>A0A1Y1ZM58</accession>
<evidence type="ECO:0000313" key="1">
    <source>
        <dbReference type="EMBL" id="ORY11329.1"/>
    </source>
</evidence>
<comment type="caution">
    <text evidence="1">The sequence shown here is derived from an EMBL/GenBank/DDBJ whole genome shotgun (WGS) entry which is preliminary data.</text>
</comment>
<reference evidence="1 2" key="1">
    <citation type="submission" date="2016-07" db="EMBL/GenBank/DDBJ databases">
        <title>Pervasive Adenine N6-methylation of Active Genes in Fungi.</title>
        <authorList>
            <consortium name="DOE Joint Genome Institute"/>
            <person name="Mondo S.J."/>
            <person name="Dannebaum R.O."/>
            <person name="Kuo R.C."/>
            <person name="Labutti K."/>
            <person name="Haridas S."/>
            <person name="Kuo A."/>
            <person name="Salamov A."/>
            <person name="Ahrendt S.R."/>
            <person name="Lipzen A."/>
            <person name="Sullivan W."/>
            <person name="Andreopoulos W.B."/>
            <person name="Clum A."/>
            <person name="Lindquist E."/>
            <person name="Daum C."/>
            <person name="Ramamoorthy G.K."/>
            <person name="Gryganskyi A."/>
            <person name="Culley D."/>
            <person name="Magnuson J.K."/>
            <person name="James T.Y."/>
            <person name="O'Malley M.A."/>
            <person name="Stajich J.E."/>
            <person name="Spatafora J.W."/>
            <person name="Visel A."/>
            <person name="Grigoriev I.V."/>
        </authorList>
    </citation>
    <scope>NUCLEOTIDE SEQUENCE [LARGE SCALE GENOMIC DNA]</scope>
    <source>
        <strain evidence="1 2">CBS 115471</strain>
    </source>
</reference>
<dbReference type="EMBL" id="MCFA01000062">
    <property type="protein sequence ID" value="ORY11329.1"/>
    <property type="molecule type" value="Genomic_DNA"/>
</dbReference>
<name>A0A1Y1ZM58_9PLEO</name>
<dbReference type="PANTHER" id="PTHR39598">
    <property type="entry name" value="AUSTINOL SYNTHESIS PROTEIN F-RELATED"/>
    <property type="match status" value="1"/>
</dbReference>
<dbReference type="AlphaFoldDB" id="A0A1Y1ZM58"/>
<keyword evidence="2" id="KW-1185">Reference proteome</keyword>
<proteinExistence type="predicted"/>
<gene>
    <name evidence="1" type="ORF">BCR34DRAFT_624851</name>
</gene>
<protein>
    <submittedName>
        <fullName evidence="1">Uncharacterized protein</fullName>
    </submittedName>
</protein>
<dbReference type="OrthoDB" id="3758478at2759"/>
<dbReference type="InterPro" id="IPR050977">
    <property type="entry name" value="Fungal_Meroterpenoid_Isomerase"/>
</dbReference>
<organism evidence="1 2">
    <name type="scientific">Clohesyomyces aquaticus</name>
    <dbReference type="NCBI Taxonomy" id="1231657"/>
    <lineage>
        <taxon>Eukaryota</taxon>
        <taxon>Fungi</taxon>
        <taxon>Dikarya</taxon>
        <taxon>Ascomycota</taxon>
        <taxon>Pezizomycotina</taxon>
        <taxon>Dothideomycetes</taxon>
        <taxon>Pleosporomycetidae</taxon>
        <taxon>Pleosporales</taxon>
        <taxon>Lindgomycetaceae</taxon>
        <taxon>Clohesyomyces</taxon>
    </lineage>
</organism>
<sequence>MSSSLHTLATSFLSAFTSLSSSQHISLRSPTCTHIFAPASLSIPPKTNSDFAAHMLRLQEILIRFPVTAKEIHVNDEKRQAVIWATGRPDFREEVRGNEEKGDEDWEYTGEYIFMLDVDGEGRIERIVEFLDSKGTERLLGMVKRARENLAARKEDSVQV</sequence>